<evidence type="ECO:0000313" key="9">
    <source>
        <dbReference type="EMBL" id="RZS68032.1"/>
    </source>
</evidence>
<evidence type="ECO:0000256" key="5">
    <source>
        <dbReference type="ARBA" id="ARBA00023136"/>
    </source>
</evidence>
<evidence type="ECO:0000256" key="7">
    <source>
        <dbReference type="SAM" id="SignalP"/>
    </source>
</evidence>
<organism evidence="9 10">
    <name type="scientific">Agromyces ramosus</name>
    <dbReference type="NCBI Taxonomy" id="33879"/>
    <lineage>
        <taxon>Bacteria</taxon>
        <taxon>Bacillati</taxon>
        <taxon>Actinomycetota</taxon>
        <taxon>Actinomycetes</taxon>
        <taxon>Micrococcales</taxon>
        <taxon>Microbacteriaceae</taxon>
        <taxon>Agromyces</taxon>
    </lineage>
</organism>
<dbReference type="Proteomes" id="UP000293289">
    <property type="component" value="Unassembled WGS sequence"/>
</dbReference>
<keyword evidence="5 6" id="KW-0472">Membrane</keyword>
<comment type="caution">
    <text evidence="9">The sequence shown here is derived from an EMBL/GenBank/DDBJ whole genome shotgun (WGS) entry which is preliminary data.</text>
</comment>
<dbReference type="GO" id="GO:0005886">
    <property type="term" value="C:plasma membrane"/>
    <property type="evidence" value="ECO:0007669"/>
    <property type="project" value="UniProtKB-SubCell"/>
</dbReference>
<dbReference type="InterPro" id="IPR018076">
    <property type="entry name" value="T2SS_GspF_dom"/>
</dbReference>
<feature type="transmembrane region" description="Helical" evidence="6">
    <location>
        <begin position="140"/>
        <end position="163"/>
    </location>
</feature>
<keyword evidence="7" id="KW-0732">Signal</keyword>
<dbReference type="PANTHER" id="PTHR35007:SF4">
    <property type="entry name" value="CONSERVED TRANSMEMBRANE PROTEIN-RELATED"/>
    <property type="match status" value="1"/>
</dbReference>
<evidence type="ECO:0000256" key="4">
    <source>
        <dbReference type="ARBA" id="ARBA00022989"/>
    </source>
</evidence>
<name>A0A4Q7MMN3_9MICO</name>
<evidence type="ECO:0000256" key="2">
    <source>
        <dbReference type="ARBA" id="ARBA00022475"/>
    </source>
</evidence>
<feature type="domain" description="Type II secretion system protein GspF" evidence="8">
    <location>
        <begin position="4"/>
        <end position="133"/>
    </location>
</feature>
<keyword evidence="10" id="KW-1185">Reference proteome</keyword>
<dbReference type="Pfam" id="PF00482">
    <property type="entry name" value="T2SSF"/>
    <property type="match status" value="1"/>
</dbReference>
<keyword evidence="3 6" id="KW-0812">Transmembrane</keyword>
<accession>A0A4Q7MMN3</accession>
<gene>
    <name evidence="9" type="ORF">EV187_0456</name>
</gene>
<reference evidence="9 10" key="1">
    <citation type="submission" date="2019-02" db="EMBL/GenBank/DDBJ databases">
        <title>Genomic Encyclopedia of Type Strains, Phase IV (KMG-IV): sequencing the most valuable type-strain genomes for metagenomic binning, comparative biology and taxonomic classification.</title>
        <authorList>
            <person name="Goeker M."/>
        </authorList>
    </citation>
    <scope>NUCLEOTIDE SEQUENCE [LARGE SCALE GENOMIC DNA]</scope>
    <source>
        <strain evidence="9 10">DSM 43045</strain>
    </source>
</reference>
<keyword evidence="4 6" id="KW-1133">Transmembrane helix</keyword>
<dbReference type="AlphaFoldDB" id="A0A4Q7MMN3"/>
<dbReference type="EMBL" id="SGWY01000001">
    <property type="protein sequence ID" value="RZS68032.1"/>
    <property type="molecule type" value="Genomic_DNA"/>
</dbReference>
<feature type="signal peptide" evidence="7">
    <location>
        <begin position="1"/>
        <end position="21"/>
    </location>
</feature>
<evidence type="ECO:0000313" key="10">
    <source>
        <dbReference type="Proteomes" id="UP000293289"/>
    </source>
</evidence>
<evidence type="ECO:0000259" key="8">
    <source>
        <dbReference type="Pfam" id="PF00482"/>
    </source>
</evidence>
<comment type="subcellular location">
    <subcellularLocation>
        <location evidence="1">Cell membrane</location>
        <topology evidence="1">Multi-pass membrane protein</topology>
    </subcellularLocation>
</comment>
<sequence length="299" mass="29678">MVAERLAVLLSAGVPAPAAWAHVGDMRTVDPSDDDVVRGAAISAAAAGEPVAAAITAARATVPGSAAQWSVLATAWAVAASSGAPLAASLRELGAALRDEAQLRREVGSALAGPLASARLVLALPLIAMAFGVLLGFDTFAVLFGSPLGLACVVVGGALLWAGRRWSAALAARATRSEADAGLELELLAIAMSGGASVDRARRLVRDALEANGTTTVGASAADDVIGLAARAGAPVAELLRAEAARLRRVARADGSARAAALGVRLMLPLGACVLPAFVLLGVAPLLISVVTGTLDGAV</sequence>
<evidence type="ECO:0000256" key="3">
    <source>
        <dbReference type="ARBA" id="ARBA00022692"/>
    </source>
</evidence>
<proteinExistence type="predicted"/>
<protein>
    <submittedName>
        <fullName evidence="9">Tight adherence protein B</fullName>
    </submittedName>
</protein>
<evidence type="ECO:0000256" key="1">
    <source>
        <dbReference type="ARBA" id="ARBA00004651"/>
    </source>
</evidence>
<evidence type="ECO:0000256" key="6">
    <source>
        <dbReference type="SAM" id="Phobius"/>
    </source>
</evidence>
<dbReference type="PANTHER" id="PTHR35007">
    <property type="entry name" value="INTEGRAL MEMBRANE PROTEIN-RELATED"/>
    <property type="match status" value="1"/>
</dbReference>
<feature type="transmembrane region" description="Helical" evidence="6">
    <location>
        <begin position="111"/>
        <end position="134"/>
    </location>
</feature>
<feature type="transmembrane region" description="Helical" evidence="6">
    <location>
        <begin position="266"/>
        <end position="288"/>
    </location>
</feature>
<keyword evidence="2" id="KW-1003">Cell membrane</keyword>
<feature type="chain" id="PRO_5020537164" evidence="7">
    <location>
        <begin position="22"/>
        <end position="299"/>
    </location>
</feature>